<reference evidence="1" key="1">
    <citation type="submission" date="2022-12" db="EMBL/GenBank/DDBJ databases">
        <title>Reference genome sequencing for broad-spectrum identification of bacterial and archaeal isolates by mass spectrometry.</title>
        <authorList>
            <person name="Sekiguchi Y."/>
            <person name="Tourlousse D.M."/>
        </authorList>
    </citation>
    <scope>NUCLEOTIDE SEQUENCE</scope>
    <source>
        <strain evidence="1">10succ1</strain>
    </source>
</reference>
<name>A0A9W6GN76_9FUSO</name>
<gene>
    <name evidence="1" type="ORF">PM10SUCC1_31420</name>
</gene>
<dbReference type="RefSeq" id="WP_281837307.1">
    <property type="nucleotide sequence ID" value="NZ_BSDY01000021.1"/>
</dbReference>
<sequence length="128" mass="14737">MGDYGEVAVEVTKRISGKERFDIYRMWERIVRENFETESHIRNTSPRGVYLALCESGLIVGIEAGKYSKKCLKQSKDYALTAVELLKRDAIYRGMTPGELWREVEKTGKNHNHQMDVVIALWRAGMIV</sequence>
<accession>A0A9W6GN76</accession>
<keyword evidence="2" id="KW-1185">Reference proteome</keyword>
<dbReference type="InterPro" id="IPR053917">
    <property type="entry name" value="DUF6979"/>
</dbReference>
<dbReference type="EMBL" id="BSDY01000021">
    <property type="protein sequence ID" value="GLI57628.1"/>
    <property type="molecule type" value="Genomic_DNA"/>
</dbReference>
<proteinExistence type="predicted"/>
<evidence type="ECO:0000313" key="2">
    <source>
        <dbReference type="Proteomes" id="UP001144471"/>
    </source>
</evidence>
<dbReference type="Proteomes" id="UP001144471">
    <property type="component" value="Unassembled WGS sequence"/>
</dbReference>
<protein>
    <submittedName>
        <fullName evidence="1">Uncharacterized protein</fullName>
    </submittedName>
</protein>
<comment type="caution">
    <text evidence="1">The sequence shown here is derived from an EMBL/GenBank/DDBJ whole genome shotgun (WGS) entry which is preliminary data.</text>
</comment>
<dbReference type="AlphaFoldDB" id="A0A9W6GN76"/>
<dbReference type="Pfam" id="PF22399">
    <property type="entry name" value="DUF6979"/>
    <property type="match status" value="1"/>
</dbReference>
<organism evidence="1 2">
    <name type="scientific">Propionigenium maris DSM 9537</name>
    <dbReference type="NCBI Taxonomy" id="1123000"/>
    <lineage>
        <taxon>Bacteria</taxon>
        <taxon>Fusobacteriati</taxon>
        <taxon>Fusobacteriota</taxon>
        <taxon>Fusobacteriia</taxon>
        <taxon>Fusobacteriales</taxon>
        <taxon>Fusobacteriaceae</taxon>
        <taxon>Propionigenium</taxon>
    </lineage>
</organism>
<evidence type="ECO:0000313" key="1">
    <source>
        <dbReference type="EMBL" id="GLI57628.1"/>
    </source>
</evidence>